<organism evidence="13 14">
    <name type="scientific">Lithohypha guttulata</name>
    <dbReference type="NCBI Taxonomy" id="1690604"/>
    <lineage>
        <taxon>Eukaryota</taxon>
        <taxon>Fungi</taxon>
        <taxon>Dikarya</taxon>
        <taxon>Ascomycota</taxon>
        <taxon>Pezizomycotina</taxon>
        <taxon>Eurotiomycetes</taxon>
        <taxon>Chaetothyriomycetidae</taxon>
        <taxon>Chaetothyriales</taxon>
        <taxon>Trichomeriaceae</taxon>
        <taxon>Lithohypha</taxon>
    </lineage>
</organism>
<dbReference type="EC" id="2.1.1.211" evidence="3 11"/>
<evidence type="ECO:0000313" key="13">
    <source>
        <dbReference type="EMBL" id="KAK5089986.1"/>
    </source>
</evidence>
<keyword evidence="9 11" id="KW-0819">tRNA processing</keyword>
<evidence type="ECO:0000256" key="4">
    <source>
        <dbReference type="ARBA" id="ARBA00017788"/>
    </source>
</evidence>
<evidence type="ECO:0000313" key="14">
    <source>
        <dbReference type="Proteomes" id="UP001309876"/>
    </source>
</evidence>
<comment type="subcellular location">
    <subcellularLocation>
        <location evidence="1 11">Cytoplasm</location>
    </subcellularLocation>
</comment>
<keyword evidence="6 11" id="KW-0489">Methyltransferase</keyword>
<keyword evidence="7 11" id="KW-0808">Transferase</keyword>
<name>A0AAN7YK32_9EURO</name>
<dbReference type="EMBL" id="JAVRRJ010000001">
    <property type="protein sequence ID" value="KAK5089986.1"/>
    <property type="molecule type" value="Genomic_DNA"/>
</dbReference>
<evidence type="ECO:0000256" key="10">
    <source>
        <dbReference type="ARBA" id="ARBA00047957"/>
    </source>
</evidence>
<evidence type="ECO:0000256" key="2">
    <source>
        <dbReference type="ARBA" id="ARBA00009056"/>
    </source>
</evidence>
<keyword evidence="14" id="KW-1185">Reference proteome</keyword>
<reference evidence="13 14" key="1">
    <citation type="submission" date="2023-08" db="EMBL/GenBank/DDBJ databases">
        <title>Black Yeasts Isolated from many extreme environments.</title>
        <authorList>
            <person name="Coleine C."/>
            <person name="Stajich J.E."/>
            <person name="Selbmann L."/>
        </authorList>
    </citation>
    <scope>NUCLEOTIDE SEQUENCE [LARGE SCALE GENOMIC DNA]</scope>
    <source>
        <strain evidence="13 14">CCFEE 5910</strain>
    </source>
</reference>
<evidence type="ECO:0000256" key="7">
    <source>
        <dbReference type="ARBA" id="ARBA00022679"/>
    </source>
</evidence>
<dbReference type="InterPro" id="IPR011671">
    <property type="entry name" value="tRNA_uracil_MeTrfase"/>
</dbReference>
<dbReference type="Proteomes" id="UP001309876">
    <property type="component" value="Unassembled WGS sequence"/>
</dbReference>
<gene>
    <name evidence="13" type="primary">TRM44</name>
    <name evidence="13" type="ORF">LTR05_000154</name>
</gene>
<dbReference type="Pfam" id="PF07757">
    <property type="entry name" value="AdoMet_MTase"/>
    <property type="match status" value="1"/>
</dbReference>
<evidence type="ECO:0000256" key="6">
    <source>
        <dbReference type="ARBA" id="ARBA00022603"/>
    </source>
</evidence>
<keyword evidence="8 11" id="KW-0949">S-adenosyl-L-methionine</keyword>
<evidence type="ECO:0000256" key="3">
    <source>
        <dbReference type="ARBA" id="ARBA00012795"/>
    </source>
</evidence>
<evidence type="ECO:0000256" key="8">
    <source>
        <dbReference type="ARBA" id="ARBA00022691"/>
    </source>
</evidence>
<evidence type="ECO:0000256" key="11">
    <source>
        <dbReference type="RuleBase" id="RU368004"/>
    </source>
</evidence>
<comment type="function">
    <text evidence="11">Adenosyl-L-methionine (AdoMet)-dependent tRNA (uracil-O(2)-)-methyltransferase.</text>
</comment>
<comment type="caution">
    <text evidence="13">The sequence shown here is derived from an EMBL/GenBank/DDBJ whole genome shotgun (WGS) entry which is preliminary data.</text>
</comment>
<accession>A0AAN7YK32</accession>
<dbReference type="AlphaFoldDB" id="A0AAN7YK32"/>
<keyword evidence="5 11" id="KW-0963">Cytoplasm</keyword>
<comment type="similarity">
    <text evidence="2 11">Belongs to the TRM44 family.</text>
</comment>
<evidence type="ECO:0000256" key="5">
    <source>
        <dbReference type="ARBA" id="ARBA00022490"/>
    </source>
</evidence>
<evidence type="ECO:0000256" key="1">
    <source>
        <dbReference type="ARBA" id="ARBA00004496"/>
    </source>
</evidence>
<feature type="region of interest" description="Disordered" evidence="12">
    <location>
        <begin position="437"/>
        <end position="462"/>
    </location>
</feature>
<dbReference type="PANTHER" id="PTHR21210">
    <property type="entry name" value="TRNA (URACIL-O(2)-)-METHYLTRANSFERASE-RELATED"/>
    <property type="match status" value="1"/>
</dbReference>
<dbReference type="GO" id="GO:0141101">
    <property type="term" value="F:tRNA(Ser) (uridine(44)-2'-O-)-methyltransferase activity"/>
    <property type="evidence" value="ECO:0007669"/>
    <property type="project" value="UniProtKB-EC"/>
</dbReference>
<evidence type="ECO:0000256" key="9">
    <source>
        <dbReference type="ARBA" id="ARBA00022694"/>
    </source>
</evidence>
<protein>
    <recommendedName>
        <fullName evidence="4 11">tRNA (uracil-O(2)-)-methyltransferase</fullName>
        <ecNumber evidence="3 11">2.1.1.211</ecNumber>
    </recommendedName>
</protein>
<sequence>MDIPKLRASEGEPWMLCCSSSGVQATLKQFLEVTDLLLERVQLNSTHLFRADIIHDSTGQLETLAQKEAKCDFSSSSQTSVGVQDHHCLSLTPPPLQDYQHQRTVVRRLIPRKPQLDNPLEQSCFVYKGGGDTDEALVVYVPHCSETDMPWYHPKVKALCYRFIQGDTDQATLEVYCQPLPNTDSPLPDRLQRTFQSLLSTMVRLLKLPSKSDTAKHAQQPNGKLDPVNMPLTASTLKDTILPQHIVQNTYTSLKETYASDLISRWVEKTEPSKHVFEDLSIAAFLVELWTTTYGSKSSFPGFVDLACGNGVLTYILVSEGWQGRGFDARRRKTWEVLGIDGTHLEEKICIPRPFLDCAHPADLEDMDVLDGIFSAGTFIISNHADELTCWTPLLVALSSPTSPLPYLAIPCCSHALDGSRHRYTLKEVAAGLGTNHQRIDEKTDSQNDGNPATGDLKKLRAAKTNTDTSTYACLTRKTAALAQELGHGVDITLMRIPSTRNIGIVGNCKRIARSRSQDKPRVGNGEQDVVDELQSSNLQDNNDTGSSTPRTSQETINAILQRECSLTGGLQTSARIWIEKAKRLQGGQGRGKVNWNGAQPPHA</sequence>
<comment type="catalytic activity">
    <reaction evidence="10 11">
        <text>uridine(44) in tRNA(Ser) + S-adenosyl-L-methionine = 2'-O-methyluridine(44) in tRNA(Ser) + S-adenosyl-L-homocysteine + H(+)</text>
        <dbReference type="Rhea" id="RHEA:43100"/>
        <dbReference type="Rhea" id="RHEA-COMP:10339"/>
        <dbReference type="Rhea" id="RHEA-COMP:10340"/>
        <dbReference type="ChEBI" id="CHEBI:15378"/>
        <dbReference type="ChEBI" id="CHEBI:57856"/>
        <dbReference type="ChEBI" id="CHEBI:59789"/>
        <dbReference type="ChEBI" id="CHEBI:65315"/>
        <dbReference type="ChEBI" id="CHEBI:74478"/>
        <dbReference type="EC" id="2.1.1.211"/>
    </reaction>
</comment>
<dbReference type="GO" id="GO:0005737">
    <property type="term" value="C:cytoplasm"/>
    <property type="evidence" value="ECO:0007669"/>
    <property type="project" value="UniProtKB-SubCell"/>
</dbReference>
<proteinExistence type="inferred from homology"/>
<dbReference type="PANTHER" id="PTHR21210:SF0">
    <property type="entry name" value="TRNA (URACIL-O(2)-)-METHYLTRANSFERASE-RELATED"/>
    <property type="match status" value="1"/>
</dbReference>
<evidence type="ECO:0000256" key="12">
    <source>
        <dbReference type="SAM" id="MobiDB-lite"/>
    </source>
</evidence>
<dbReference type="GO" id="GO:0030488">
    <property type="term" value="P:tRNA methylation"/>
    <property type="evidence" value="ECO:0007669"/>
    <property type="project" value="UniProtKB-UniRule"/>
</dbReference>